<keyword evidence="8" id="KW-1185">Reference proteome</keyword>
<gene>
    <name evidence="7" type="ordered locus">Tcur_4808</name>
</gene>
<accession>D1A7C0</accession>
<dbReference type="HOGENOM" id="CLU_116732_2_0_11"/>
<evidence type="ECO:0000256" key="4">
    <source>
        <dbReference type="ARBA" id="ARBA00023136"/>
    </source>
</evidence>
<dbReference type="Pfam" id="PF01957">
    <property type="entry name" value="NfeD"/>
    <property type="match status" value="1"/>
</dbReference>
<dbReference type="Gene3D" id="2.40.50.140">
    <property type="entry name" value="Nucleic acid-binding proteins"/>
    <property type="match status" value="1"/>
</dbReference>
<evidence type="ECO:0000313" key="7">
    <source>
        <dbReference type="EMBL" id="ACZ00326.1"/>
    </source>
</evidence>
<evidence type="ECO:0000313" key="8">
    <source>
        <dbReference type="Proteomes" id="UP000001918"/>
    </source>
</evidence>
<dbReference type="KEGG" id="tcu:Tcur_4808"/>
<dbReference type="PANTHER" id="PTHR33507">
    <property type="entry name" value="INNER MEMBRANE PROTEIN YBBJ"/>
    <property type="match status" value="1"/>
</dbReference>
<dbReference type="OrthoDB" id="9792945at2"/>
<keyword evidence="2 5" id="KW-0812">Transmembrane</keyword>
<protein>
    <recommendedName>
        <fullName evidence="6">NfeD-like C-terminal domain-containing protein</fullName>
    </recommendedName>
</protein>
<keyword evidence="3 5" id="KW-1133">Transmembrane helix</keyword>
<comment type="subcellular location">
    <subcellularLocation>
        <location evidence="1">Membrane</location>
        <topology evidence="1">Multi-pass membrane protein</topology>
    </subcellularLocation>
</comment>
<feature type="domain" description="NfeD-like C-terminal" evidence="6">
    <location>
        <begin position="83"/>
        <end position="141"/>
    </location>
</feature>
<dbReference type="EMBL" id="CP001738">
    <property type="protein sequence ID" value="ACZ00326.1"/>
    <property type="molecule type" value="Genomic_DNA"/>
</dbReference>
<evidence type="ECO:0000256" key="3">
    <source>
        <dbReference type="ARBA" id="ARBA00022989"/>
    </source>
</evidence>
<dbReference type="PANTHER" id="PTHR33507:SF3">
    <property type="entry name" value="INNER MEMBRANE PROTEIN YBBJ"/>
    <property type="match status" value="1"/>
</dbReference>
<dbReference type="eggNOG" id="COG1585">
    <property type="taxonomic scope" value="Bacteria"/>
</dbReference>
<feature type="transmembrane region" description="Helical" evidence="5">
    <location>
        <begin position="42"/>
        <end position="64"/>
    </location>
</feature>
<dbReference type="STRING" id="471852.Tcur_4808"/>
<proteinExistence type="predicted"/>
<dbReference type="RefSeq" id="WP_012855107.1">
    <property type="nucleotide sequence ID" value="NC_013510.1"/>
</dbReference>
<evidence type="ECO:0000256" key="1">
    <source>
        <dbReference type="ARBA" id="ARBA00004141"/>
    </source>
</evidence>
<dbReference type="InterPro" id="IPR012340">
    <property type="entry name" value="NA-bd_OB-fold"/>
</dbReference>
<keyword evidence="4 5" id="KW-0472">Membrane</keyword>
<reference evidence="7 8" key="1">
    <citation type="journal article" date="2011" name="Stand. Genomic Sci.">
        <title>Complete genome sequence of Thermomonospora curvata type strain (B9).</title>
        <authorList>
            <person name="Chertkov O."/>
            <person name="Sikorski J."/>
            <person name="Nolan M."/>
            <person name="Lapidus A."/>
            <person name="Lucas S."/>
            <person name="Del Rio T.G."/>
            <person name="Tice H."/>
            <person name="Cheng J.F."/>
            <person name="Goodwin L."/>
            <person name="Pitluck S."/>
            <person name="Liolios K."/>
            <person name="Ivanova N."/>
            <person name="Mavromatis K."/>
            <person name="Mikhailova N."/>
            <person name="Ovchinnikova G."/>
            <person name="Pati A."/>
            <person name="Chen A."/>
            <person name="Palaniappan K."/>
            <person name="Djao O.D."/>
            <person name="Land M."/>
            <person name="Hauser L."/>
            <person name="Chang Y.J."/>
            <person name="Jeffries C.D."/>
            <person name="Brettin T."/>
            <person name="Han C."/>
            <person name="Detter J.C."/>
            <person name="Rohde M."/>
            <person name="Goker M."/>
            <person name="Woyke T."/>
            <person name="Bristow J."/>
            <person name="Eisen J.A."/>
            <person name="Markowitz V."/>
            <person name="Hugenholtz P."/>
            <person name="Klenk H.P."/>
            <person name="Kyrpides N.C."/>
        </authorList>
    </citation>
    <scope>NUCLEOTIDE SEQUENCE [LARGE SCALE GENOMIC DNA]</scope>
    <source>
        <strain evidence="8">ATCC 19995 / DSM 43183 / JCM 3096 / KCTC 9072 / NBRC 15933 / NCIMB 10081 / Henssen B9</strain>
    </source>
</reference>
<dbReference type="InterPro" id="IPR052165">
    <property type="entry name" value="Membrane_assoc_protease"/>
</dbReference>
<dbReference type="SUPFAM" id="SSF141322">
    <property type="entry name" value="NfeD domain-like"/>
    <property type="match status" value="1"/>
</dbReference>
<dbReference type="AlphaFoldDB" id="D1A7C0"/>
<evidence type="ECO:0000259" key="6">
    <source>
        <dbReference type="Pfam" id="PF01957"/>
    </source>
</evidence>
<dbReference type="GO" id="GO:0005886">
    <property type="term" value="C:plasma membrane"/>
    <property type="evidence" value="ECO:0007669"/>
    <property type="project" value="TreeGrafter"/>
</dbReference>
<organism evidence="7 8">
    <name type="scientific">Thermomonospora curvata (strain ATCC 19995 / DSM 43183 / JCM 3096 / KCTC 9072 / NBRC 15933 / NCIMB 10081 / Henssen B9)</name>
    <dbReference type="NCBI Taxonomy" id="471852"/>
    <lineage>
        <taxon>Bacteria</taxon>
        <taxon>Bacillati</taxon>
        <taxon>Actinomycetota</taxon>
        <taxon>Actinomycetes</taxon>
        <taxon>Streptosporangiales</taxon>
        <taxon>Thermomonosporaceae</taxon>
        <taxon>Thermomonospora</taxon>
    </lineage>
</organism>
<dbReference type="InterPro" id="IPR002810">
    <property type="entry name" value="NfeD-like_C"/>
</dbReference>
<evidence type="ECO:0000256" key="2">
    <source>
        <dbReference type="ARBA" id="ARBA00022692"/>
    </source>
</evidence>
<dbReference type="Proteomes" id="UP000001918">
    <property type="component" value="Chromosome"/>
</dbReference>
<name>D1A7C0_THECD</name>
<evidence type="ECO:0000256" key="5">
    <source>
        <dbReference type="SAM" id="Phobius"/>
    </source>
</evidence>
<sequence length="143" mass="14614">MEAWIVWLIVAAALGVAELFTLTLALGLLAVAAAAAGLAGLAGLPLLAQVLVFVVASAAGLGLVRPVARRHIRQPPPLRTGAAALVGKEALTLTEVSKRGGLVRIGGEEWSARPYDPDLVIPAGADVDVLGIEGAIALVYPRE</sequence>